<evidence type="ECO:0000256" key="4">
    <source>
        <dbReference type="ARBA" id="ARBA00022679"/>
    </source>
</evidence>
<keyword evidence="5 8" id="KW-0812">Transmembrane</keyword>
<comment type="subcellular location">
    <subcellularLocation>
        <location evidence="1">Cell membrane</location>
        <topology evidence="1">Multi-pass membrane protein</topology>
    </subcellularLocation>
</comment>
<dbReference type="GO" id="GO:0009103">
    <property type="term" value="P:lipopolysaccharide biosynthetic process"/>
    <property type="evidence" value="ECO:0007669"/>
    <property type="project" value="UniProtKB-ARBA"/>
</dbReference>
<feature type="domain" description="Glycosyltransferase RgtA/B/C/D-like" evidence="9">
    <location>
        <begin position="76"/>
        <end position="223"/>
    </location>
</feature>
<dbReference type="GO" id="GO:0005886">
    <property type="term" value="C:plasma membrane"/>
    <property type="evidence" value="ECO:0007669"/>
    <property type="project" value="UniProtKB-SubCell"/>
</dbReference>
<evidence type="ECO:0000256" key="8">
    <source>
        <dbReference type="SAM" id="Phobius"/>
    </source>
</evidence>
<dbReference type="InterPro" id="IPR038731">
    <property type="entry name" value="RgtA/B/C-like"/>
</dbReference>
<evidence type="ECO:0000313" key="11">
    <source>
        <dbReference type="Proteomes" id="UP000292003"/>
    </source>
</evidence>
<dbReference type="RefSeq" id="WP_130474944.1">
    <property type="nucleotide sequence ID" value="NZ_SFCC01000004.1"/>
</dbReference>
<evidence type="ECO:0000256" key="5">
    <source>
        <dbReference type="ARBA" id="ARBA00022692"/>
    </source>
</evidence>
<evidence type="ECO:0000259" key="9">
    <source>
        <dbReference type="Pfam" id="PF13231"/>
    </source>
</evidence>
<keyword evidence="3" id="KW-0328">Glycosyltransferase</keyword>
<keyword evidence="4" id="KW-0808">Transferase</keyword>
<keyword evidence="6 8" id="KW-1133">Transmembrane helix</keyword>
<dbReference type="PANTHER" id="PTHR33908:SF11">
    <property type="entry name" value="MEMBRANE PROTEIN"/>
    <property type="match status" value="1"/>
</dbReference>
<feature type="transmembrane region" description="Helical" evidence="8">
    <location>
        <begin position="211"/>
        <end position="232"/>
    </location>
</feature>
<dbReference type="InterPro" id="IPR050297">
    <property type="entry name" value="LipidA_mod_glycosyltrf_83"/>
</dbReference>
<feature type="transmembrane region" description="Helical" evidence="8">
    <location>
        <begin position="86"/>
        <end position="112"/>
    </location>
</feature>
<feature type="transmembrane region" description="Helical" evidence="8">
    <location>
        <begin position="171"/>
        <end position="199"/>
    </location>
</feature>
<dbReference type="GO" id="GO:0016763">
    <property type="term" value="F:pentosyltransferase activity"/>
    <property type="evidence" value="ECO:0007669"/>
    <property type="project" value="TreeGrafter"/>
</dbReference>
<feature type="transmembrane region" description="Helical" evidence="8">
    <location>
        <begin position="124"/>
        <end position="143"/>
    </location>
</feature>
<evidence type="ECO:0000256" key="6">
    <source>
        <dbReference type="ARBA" id="ARBA00022989"/>
    </source>
</evidence>
<dbReference type="OrthoDB" id="5241619at2"/>
<dbReference type="Pfam" id="PF13231">
    <property type="entry name" value="PMT_2"/>
    <property type="match status" value="1"/>
</dbReference>
<keyword evidence="2" id="KW-1003">Cell membrane</keyword>
<feature type="transmembrane region" description="Helical" evidence="8">
    <location>
        <begin position="332"/>
        <end position="350"/>
    </location>
</feature>
<dbReference type="PANTHER" id="PTHR33908">
    <property type="entry name" value="MANNOSYLTRANSFERASE YKCB-RELATED"/>
    <property type="match status" value="1"/>
</dbReference>
<feature type="transmembrane region" description="Helical" evidence="8">
    <location>
        <begin position="385"/>
        <end position="403"/>
    </location>
</feature>
<protein>
    <recommendedName>
        <fullName evidence="9">Glycosyltransferase RgtA/B/C/D-like domain-containing protein</fullName>
    </recommendedName>
</protein>
<reference evidence="10 11" key="1">
    <citation type="submission" date="2019-02" db="EMBL/GenBank/DDBJ databases">
        <title>Draft genome sequence of Amycolatopsis sp. 8-3EHSu isolated from roots of Suaeda maritima.</title>
        <authorList>
            <person name="Duangmal K."/>
            <person name="Chantavorakit T."/>
        </authorList>
    </citation>
    <scope>NUCLEOTIDE SEQUENCE [LARGE SCALE GENOMIC DNA]</scope>
    <source>
        <strain evidence="10 11">8-3EHSu</strain>
    </source>
</reference>
<evidence type="ECO:0000256" key="7">
    <source>
        <dbReference type="ARBA" id="ARBA00023136"/>
    </source>
</evidence>
<gene>
    <name evidence="10" type="ORF">EWH70_09625</name>
</gene>
<evidence type="ECO:0000313" key="10">
    <source>
        <dbReference type="EMBL" id="RZQ64231.1"/>
    </source>
</evidence>
<organism evidence="10 11">
    <name type="scientific">Amycolatopsis suaedae</name>
    <dbReference type="NCBI Taxonomy" id="2510978"/>
    <lineage>
        <taxon>Bacteria</taxon>
        <taxon>Bacillati</taxon>
        <taxon>Actinomycetota</taxon>
        <taxon>Actinomycetes</taxon>
        <taxon>Pseudonocardiales</taxon>
        <taxon>Pseudonocardiaceae</taxon>
        <taxon>Amycolatopsis</taxon>
    </lineage>
</organism>
<proteinExistence type="predicted"/>
<name>A0A4Q7J917_9PSEU</name>
<keyword evidence="11" id="KW-1185">Reference proteome</keyword>
<sequence length="409" mass="42759">MTAAAASRRALDWLDERAGRVALGAVVLAVLLAGGYAVVLGDSLRYLDEEVYVRLAGSLADGAGYSADGVQPTAYRPPGYPFLLSAVHLLSGGSVLAMRFVGVLALAGCVWLSYRLGTRAHSPAAGAIAAVVTAGYPLFVYTATTLYPQIPALCLLLACVEFGARRRWPSVVLAGAAGGLLALTVPNFAPSVLVIAVWLGWRHRREGGLRLAAVLLAVTAVLPAAWCVRNAVALGEFVPVSTNNGINLLLGNSEHATPSSGTAVDIGGYEREAVARGLDEVGINDYFSDSAVEWITANPGDAVVLYLGKVANNFTFSSEAATAGQGGGAADLLLAVTYYPVLALALARVLLVRRRMSAEEKLAAGLIVLNVLLLAVFFTRLRFRVPLDGLTILLAATAVAGFWRGRGTR</sequence>
<dbReference type="Proteomes" id="UP000292003">
    <property type="component" value="Unassembled WGS sequence"/>
</dbReference>
<evidence type="ECO:0000256" key="1">
    <source>
        <dbReference type="ARBA" id="ARBA00004651"/>
    </source>
</evidence>
<feature type="transmembrane region" description="Helical" evidence="8">
    <location>
        <begin position="21"/>
        <end position="39"/>
    </location>
</feature>
<evidence type="ECO:0000256" key="2">
    <source>
        <dbReference type="ARBA" id="ARBA00022475"/>
    </source>
</evidence>
<dbReference type="EMBL" id="SFCC01000004">
    <property type="protein sequence ID" value="RZQ64231.1"/>
    <property type="molecule type" value="Genomic_DNA"/>
</dbReference>
<feature type="transmembrane region" description="Helical" evidence="8">
    <location>
        <begin position="362"/>
        <end position="379"/>
    </location>
</feature>
<keyword evidence="7 8" id="KW-0472">Membrane</keyword>
<accession>A0A4Q7J917</accession>
<dbReference type="AlphaFoldDB" id="A0A4Q7J917"/>
<evidence type="ECO:0000256" key="3">
    <source>
        <dbReference type="ARBA" id="ARBA00022676"/>
    </source>
</evidence>
<comment type="caution">
    <text evidence="10">The sequence shown here is derived from an EMBL/GenBank/DDBJ whole genome shotgun (WGS) entry which is preliminary data.</text>
</comment>